<reference evidence="11" key="1">
    <citation type="submission" date="2014-05" db="EMBL/GenBank/DDBJ databases">
        <title>Complete Genome sequence of Neisseria elongata subsp. glycolytica.</title>
        <authorList>
            <person name="Veyrier F.J."/>
            <person name="Taha M.-K."/>
        </authorList>
    </citation>
    <scope>NUCLEOTIDE SEQUENCE [LARGE SCALE GENOMIC DNA]</scope>
    <source>
        <strain evidence="11">ATCC 29315</strain>
    </source>
</reference>
<proteinExistence type="inferred from homology"/>
<keyword evidence="6 8" id="KW-0443">Lipid metabolism</keyword>
<evidence type="ECO:0000256" key="1">
    <source>
        <dbReference type="ARBA" id="ARBA00022516"/>
    </source>
</evidence>
<keyword evidence="11" id="KW-1185">Reference proteome</keyword>
<keyword evidence="7 8" id="KW-0275">Fatty acid biosynthesis</keyword>
<evidence type="ECO:0000256" key="3">
    <source>
        <dbReference type="ARBA" id="ARBA00022723"/>
    </source>
</evidence>
<feature type="domain" description="4'-phosphopantetheinyl transferase" evidence="9">
    <location>
        <begin position="4"/>
        <end position="121"/>
    </location>
</feature>
<accession>A0A0B5CJN3</accession>
<evidence type="ECO:0000313" key="10">
    <source>
        <dbReference type="EMBL" id="AJE19262.1"/>
    </source>
</evidence>
<reference evidence="10 11" key="2">
    <citation type="journal article" date="2015" name="PLoS Genet.">
        <title>Common Cell Shape Evolution of Two Nasopharyngeal Pathogens.</title>
        <authorList>
            <person name="Veyrier F.J."/>
            <person name="Biais N."/>
            <person name="Morales P."/>
            <person name="Belkacem N."/>
            <person name="Guilhen C."/>
            <person name="Ranjeva S."/>
            <person name="Sismeiro O."/>
            <person name="Pehau-Arnaudet G."/>
            <person name="Rocha E.P."/>
            <person name="Werts C."/>
            <person name="Taha M.K."/>
            <person name="Boneca I.G."/>
        </authorList>
    </citation>
    <scope>NUCLEOTIDE SEQUENCE [LARGE SCALE GENOMIC DNA]</scope>
    <source>
        <strain evidence="10 11">ATCC 29315</strain>
    </source>
</reference>
<protein>
    <recommendedName>
        <fullName evidence="8">Holo-[acyl-carrier-protein] synthase</fullName>
        <shortName evidence="8">Holo-ACP synthase</shortName>
        <ecNumber evidence="8">2.7.8.7</ecNumber>
    </recommendedName>
    <alternativeName>
        <fullName evidence="8">4'-phosphopantetheinyl transferase AcpS</fullName>
    </alternativeName>
</protein>
<dbReference type="HOGENOM" id="CLU_089696_3_1_4"/>
<comment type="function">
    <text evidence="8">Transfers the 4'-phosphopantetheine moiety from coenzyme A to a Ser of acyl-carrier-protein.</text>
</comment>
<dbReference type="InterPro" id="IPR037143">
    <property type="entry name" value="4-PPantetheinyl_Trfase_dom_sf"/>
</dbReference>
<comment type="subcellular location">
    <subcellularLocation>
        <location evidence="8">Cytoplasm</location>
    </subcellularLocation>
</comment>
<keyword evidence="1 8" id="KW-0444">Lipid biosynthesis</keyword>
<dbReference type="GO" id="GO:0000287">
    <property type="term" value="F:magnesium ion binding"/>
    <property type="evidence" value="ECO:0007669"/>
    <property type="project" value="UniProtKB-UniRule"/>
</dbReference>
<evidence type="ECO:0000259" key="9">
    <source>
        <dbReference type="Pfam" id="PF01648"/>
    </source>
</evidence>
<dbReference type="GO" id="GO:0006633">
    <property type="term" value="P:fatty acid biosynthetic process"/>
    <property type="evidence" value="ECO:0007669"/>
    <property type="project" value="UniProtKB-UniRule"/>
</dbReference>
<dbReference type="HAMAP" id="MF_00101">
    <property type="entry name" value="AcpS"/>
    <property type="match status" value="1"/>
</dbReference>
<comment type="catalytic activity">
    <reaction evidence="8">
        <text>apo-[ACP] + CoA = holo-[ACP] + adenosine 3',5'-bisphosphate + H(+)</text>
        <dbReference type="Rhea" id="RHEA:12068"/>
        <dbReference type="Rhea" id="RHEA-COMP:9685"/>
        <dbReference type="Rhea" id="RHEA-COMP:9690"/>
        <dbReference type="ChEBI" id="CHEBI:15378"/>
        <dbReference type="ChEBI" id="CHEBI:29999"/>
        <dbReference type="ChEBI" id="CHEBI:57287"/>
        <dbReference type="ChEBI" id="CHEBI:58343"/>
        <dbReference type="ChEBI" id="CHEBI:64479"/>
        <dbReference type="EC" id="2.7.8.7"/>
    </reaction>
</comment>
<evidence type="ECO:0000313" key="11">
    <source>
        <dbReference type="Proteomes" id="UP000031392"/>
    </source>
</evidence>
<feature type="binding site" evidence="8">
    <location>
        <position position="57"/>
    </location>
    <ligand>
        <name>Mg(2+)</name>
        <dbReference type="ChEBI" id="CHEBI:18420"/>
    </ligand>
</feature>
<evidence type="ECO:0000256" key="2">
    <source>
        <dbReference type="ARBA" id="ARBA00022679"/>
    </source>
</evidence>
<dbReference type="KEGG" id="nel:NELON_10340"/>
<dbReference type="GO" id="GO:0005737">
    <property type="term" value="C:cytoplasm"/>
    <property type="evidence" value="ECO:0007669"/>
    <property type="project" value="UniProtKB-SubCell"/>
</dbReference>
<comment type="similarity">
    <text evidence="8">Belongs to the P-Pant transferase superfamily. AcpS family.</text>
</comment>
<comment type="cofactor">
    <cofactor evidence="8">
        <name>Mg(2+)</name>
        <dbReference type="ChEBI" id="CHEBI:18420"/>
    </cofactor>
</comment>
<dbReference type="InterPro" id="IPR002582">
    <property type="entry name" value="ACPS"/>
</dbReference>
<dbReference type="InterPro" id="IPR004568">
    <property type="entry name" value="Ppantetheine-prot_Trfase_dom"/>
</dbReference>
<evidence type="ECO:0000256" key="5">
    <source>
        <dbReference type="ARBA" id="ARBA00022842"/>
    </source>
</evidence>
<evidence type="ECO:0000256" key="4">
    <source>
        <dbReference type="ARBA" id="ARBA00022832"/>
    </source>
</evidence>
<dbReference type="RefSeq" id="WP_041961638.1">
    <property type="nucleotide sequence ID" value="NZ_CP007726.1"/>
</dbReference>
<evidence type="ECO:0000256" key="6">
    <source>
        <dbReference type="ARBA" id="ARBA00023098"/>
    </source>
</evidence>
<feature type="binding site" evidence="8">
    <location>
        <position position="8"/>
    </location>
    <ligand>
        <name>Mg(2+)</name>
        <dbReference type="ChEBI" id="CHEBI:18420"/>
    </ligand>
</feature>
<dbReference type="PATRIC" id="fig|546263.7.peg.2220"/>
<dbReference type="GO" id="GO:0008897">
    <property type="term" value="F:holo-[acyl-carrier-protein] synthase activity"/>
    <property type="evidence" value="ECO:0007669"/>
    <property type="project" value="UniProtKB-UniRule"/>
</dbReference>
<dbReference type="EMBL" id="CP007726">
    <property type="protein sequence ID" value="AJE19262.1"/>
    <property type="molecule type" value="Genomic_DNA"/>
</dbReference>
<dbReference type="NCBIfam" id="TIGR00556">
    <property type="entry name" value="pantethn_trn"/>
    <property type="match status" value="1"/>
</dbReference>
<keyword evidence="8" id="KW-0963">Cytoplasm</keyword>
<keyword evidence="2 8" id="KW-0808">Transferase</keyword>
<dbReference type="Gene3D" id="3.90.470.20">
    <property type="entry name" value="4'-phosphopantetheinyl transferase domain"/>
    <property type="match status" value="1"/>
</dbReference>
<dbReference type="EC" id="2.7.8.7" evidence="8"/>
<organism evidence="10 11">
    <name type="scientific">Neisseria elongata subsp. glycolytica ATCC 29315</name>
    <dbReference type="NCBI Taxonomy" id="546263"/>
    <lineage>
        <taxon>Bacteria</taxon>
        <taxon>Pseudomonadati</taxon>
        <taxon>Pseudomonadota</taxon>
        <taxon>Betaproteobacteria</taxon>
        <taxon>Neisseriales</taxon>
        <taxon>Neisseriaceae</taxon>
        <taxon>Neisseria</taxon>
    </lineage>
</organism>
<name>A0A0B5CJN3_NEIEG</name>
<keyword evidence="4 8" id="KW-0276">Fatty acid metabolism</keyword>
<dbReference type="SUPFAM" id="SSF56214">
    <property type="entry name" value="4'-phosphopantetheinyl transferase"/>
    <property type="match status" value="1"/>
</dbReference>
<dbReference type="AlphaFoldDB" id="A0A0B5CJN3"/>
<dbReference type="InterPro" id="IPR008278">
    <property type="entry name" value="4-PPantetheinyl_Trfase_dom"/>
</dbReference>
<dbReference type="NCBIfam" id="TIGR00516">
    <property type="entry name" value="acpS"/>
    <property type="match status" value="1"/>
</dbReference>
<gene>
    <name evidence="8" type="primary">acpS</name>
    <name evidence="10" type="ORF">NELON_10340</name>
</gene>
<evidence type="ECO:0000256" key="7">
    <source>
        <dbReference type="ARBA" id="ARBA00023160"/>
    </source>
</evidence>
<dbReference type="Proteomes" id="UP000031392">
    <property type="component" value="Chromosome"/>
</dbReference>
<keyword evidence="5 8" id="KW-0460">Magnesium</keyword>
<keyword evidence="3 8" id="KW-0479">Metal-binding</keyword>
<sequence length="125" mass="13940">MIYGIGTDLTDVKRIEKLHQKYGRAFAERILHPVELTEFSAAVRPSVFLAKRFAAKEAFAKAVGTGIRGAVSLQHIGIGHDVLGKPEYFYAAPLQNWLDEQAIRRVYLSLSDEDNHVLAFAIAEN</sequence>
<evidence type="ECO:0000256" key="8">
    <source>
        <dbReference type="HAMAP-Rule" id="MF_00101"/>
    </source>
</evidence>
<dbReference type="Pfam" id="PF01648">
    <property type="entry name" value="ACPS"/>
    <property type="match status" value="1"/>
</dbReference>